<accession>A0ABN2IK36</accession>
<dbReference type="SUPFAM" id="SSF81296">
    <property type="entry name" value="E set domains"/>
    <property type="match status" value="1"/>
</dbReference>
<dbReference type="InterPro" id="IPR004193">
    <property type="entry name" value="Glyco_hydro_13_N"/>
</dbReference>
<dbReference type="Pfam" id="PF00128">
    <property type="entry name" value="Alpha-amylase"/>
    <property type="match status" value="1"/>
</dbReference>
<dbReference type="Proteomes" id="UP001501690">
    <property type="component" value="Unassembled WGS sequence"/>
</dbReference>
<dbReference type="Gene3D" id="3.20.20.80">
    <property type="entry name" value="Glycosidases"/>
    <property type="match status" value="1"/>
</dbReference>
<evidence type="ECO:0000313" key="7">
    <source>
        <dbReference type="Proteomes" id="UP001501690"/>
    </source>
</evidence>
<dbReference type="InterPro" id="IPR017853">
    <property type="entry name" value="GH"/>
</dbReference>
<evidence type="ECO:0000256" key="1">
    <source>
        <dbReference type="ARBA" id="ARBA00008061"/>
    </source>
</evidence>
<dbReference type="Pfam" id="PF02922">
    <property type="entry name" value="CBM_48"/>
    <property type="match status" value="1"/>
</dbReference>
<name>A0ABN2IK36_9MICO</name>
<evidence type="ECO:0000256" key="3">
    <source>
        <dbReference type="ARBA" id="ARBA00023295"/>
    </source>
</evidence>
<dbReference type="SMART" id="SM00642">
    <property type="entry name" value="Aamy"/>
    <property type="match status" value="1"/>
</dbReference>
<dbReference type="Gene3D" id="2.60.40.10">
    <property type="entry name" value="Immunoglobulins"/>
    <property type="match status" value="1"/>
</dbReference>
<dbReference type="PANTHER" id="PTHR43002">
    <property type="entry name" value="GLYCOGEN DEBRANCHING ENZYME"/>
    <property type="match status" value="1"/>
</dbReference>
<evidence type="ECO:0000259" key="5">
    <source>
        <dbReference type="SMART" id="SM00642"/>
    </source>
</evidence>
<evidence type="ECO:0000313" key="6">
    <source>
        <dbReference type="EMBL" id="GAA1706535.1"/>
    </source>
</evidence>
<comment type="similarity">
    <text evidence="1">Belongs to the glycosyl hydrolase 13 family.</text>
</comment>
<dbReference type="SUPFAM" id="SSF51011">
    <property type="entry name" value="Glycosyl hydrolase domain"/>
    <property type="match status" value="1"/>
</dbReference>
<proteinExistence type="inferred from homology"/>
<reference evidence="6 7" key="1">
    <citation type="journal article" date="2019" name="Int. J. Syst. Evol. Microbiol.">
        <title>The Global Catalogue of Microorganisms (GCM) 10K type strain sequencing project: providing services to taxonomists for standard genome sequencing and annotation.</title>
        <authorList>
            <consortium name="The Broad Institute Genomics Platform"/>
            <consortium name="The Broad Institute Genome Sequencing Center for Infectious Disease"/>
            <person name="Wu L."/>
            <person name="Ma J."/>
        </authorList>
    </citation>
    <scope>NUCLEOTIDE SEQUENCE [LARGE SCALE GENOMIC DNA]</scope>
    <source>
        <strain evidence="6 7">JCM 15577</strain>
    </source>
</reference>
<dbReference type="EMBL" id="BAAAPL010000002">
    <property type="protein sequence ID" value="GAA1706535.1"/>
    <property type="molecule type" value="Genomic_DNA"/>
</dbReference>
<evidence type="ECO:0000256" key="4">
    <source>
        <dbReference type="SAM" id="MobiDB-lite"/>
    </source>
</evidence>
<evidence type="ECO:0000256" key="2">
    <source>
        <dbReference type="ARBA" id="ARBA00022801"/>
    </source>
</evidence>
<dbReference type="CDD" id="cd02856">
    <property type="entry name" value="E_set_GDE_Isoamylase_N"/>
    <property type="match status" value="1"/>
</dbReference>
<keyword evidence="3" id="KW-0326">Glycosidase</keyword>
<feature type="compositionally biased region" description="Basic and acidic residues" evidence="4">
    <location>
        <begin position="465"/>
        <end position="481"/>
    </location>
</feature>
<dbReference type="InterPro" id="IPR006047">
    <property type="entry name" value="GH13_cat_dom"/>
</dbReference>
<keyword evidence="2" id="KW-0378">Hydrolase</keyword>
<dbReference type="RefSeq" id="WP_344073286.1">
    <property type="nucleotide sequence ID" value="NZ_BAAAPL010000002.1"/>
</dbReference>
<feature type="region of interest" description="Disordered" evidence="4">
    <location>
        <begin position="465"/>
        <end position="492"/>
    </location>
</feature>
<organism evidence="6 7">
    <name type="scientific">Microbacterium sediminicola</name>
    <dbReference type="NCBI Taxonomy" id="415210"/>
    <lineage>
        <taxon>Bacteria</taxon>
        <taxon>Bacillati</taxon>
        <taxon>Actinomycetota</taxon>
        <taxon>Actinomycetes</taxon>
        <taxon>Micrococcales</taxon>
        <taxon>Microbacteriaceae</taxon>
        <taxon>Microbacterium</taxon>
    </lineage>
</organism>
<dbReference type="Gene3D" id="2.60.40.1180">
    <property type="entry name" value="Golgi alpha-mannosidase II"/>
    <property type="match status" value="1"/>
</dbReference>
<dbReference type="CDD" id="cd11326">
    <property type="entry name" value="AmyAc_Glg_debranch"/>
    <property type="match status" value="1"/>
</dbReference>
<dbReference type="SUPFAM" id="SSF51445">
    <property type="entry name" value="(Trans)glycosidases"/>
    <property type="match status" value="1"/>
</dbReference>
<protein>
    <submittedName>
        <fullName evidence="6">Glycogen debranching protein GlgX</fullName>
    </submittedName>
</protein>
<dbReference type="InterPro" id="IPR013783">
    <property type="entry name" value="Ig-like_fold"/>
</dbReference>
<feature type="domain" description="Glycosyl hydrolase family 13 catalytic" evidence="5">
    <location>
        <begin position="133"/>
        <end position="566"/>
    </location>
</feature>
<dbReference type="NCBIfam" id="TIGR02100">
    <property type="entry name" value="glgX_debranch"/>
    <property type="match status" value="1"/>
</dbReference>
<gene>
    <name evidence="6" type="primary">glgX_2</name>
    <name evidence="6" type="ORF">GCM10009808_25690</name>
</gene>
<dbReference type="InterPro" id="IPR013780">
    <property type="entry name" value="Glyco_hydro_b"/>
</dbReference>
<dbReference type="InterPro" id="IPR011837">
    <property type="entry name" value="Glycogen_debranch_GlgX"/>
</dbReference>
<keyword evidence="7" id="KW-1185">Reference proteome</keyword>
<dbReference type="InterPro" id="IPR014756">
    <property type="entry name" value="Ig_E-set"/>
</dbReference>
<dbReference type="InterPro" id="IPR044505">
    <property type="entry name" value="GlgX_Isoamylase_N_E_set"/>
</dbReference>
<comment type="caution">
    <text evidence="6">The sequence shown here is derived from an EMBL/GenBank/DDBJ whole genome shotgun (WGS) entry which is preliminary data.</text>
</comment>
<sequence>MQTWPGSPYPLGATFDGNGTNFALFSEAAERVELCLFDDDDTETRVELVEMDAFVWHAYLPNVVPGQRYGYRVHGPYDPAAGLRFNPNKLLLDPYAKAVEGHTVWGQSVFGYDFGDPDSFNEEDSAPAMRKAVVINPYFDWGGDRPPRIPYAETVIYEAHVKGLTQTHPGIPEEIRGTYSALSHPLIIEHLKKLGITAIELMPVHQFINEDRLQELGLKNYWGYNTIAFLAPHGDYAASGDRGQQVQEFKGMVRALHEVGIEVILDVVYNHTAEGNHLGPTLSMRGIDNQAYYKLEEADRRYYTDYTGTGNSLNVSSPHALQLIMDSLRYWVTEMHVDGFRFDLAAALAREFYDVDRLAAFFDLVQQDPVVSQVKLIAEPWDVGPGGYQVGNFPPQWTEWNGKYRDTVRDFWRGEPQALGEFAGRLTGSADLYEHSGRRPVASINFVTAHDGFTLRDLVSYEQKHNEANGEDGRDGADDNRSMNFGVEGPTDDPEILALRERQQRNFIATLLLSQGVPMLLHGDELGRTQRGNNNGYAQDNETTWIDWSEIDTSLLDFTAALARLRRDHPTFRRRRFFDGRPVRQEEGARVPDIVWLRPDGSRMQPEDWESGFGRAIGVFLNGNGIRERDRRGESITDSHFVILFNAGDEIIDFHFPKVQFSPFWDVLVDTAGVHANEQGLAPGATLRLEAKSLVVLREHIAEEEVPTDRFVADAIAPQTGAIDEVPGAAPKDELRS</sequence>